<dbReference type="Proteomes" id="UP000005641">
    <property type="component" value="Unassembled WGS sequence"/>
</dbReference>
<name>S7WA20_TOXGG</name>
<dbReference type="EMBL" id="AAQM03000042">
    <property type="protein sequence ID" value="EPR63759.1"/>
    <property type="molecule type" value="Genomic_DNA"/>
</dbReference>
<organism evidence="1 2">
    <name type="scientific">Toxoplasma gondii (strain ATCC 50853 / GT1)</name>
    <dbReference type="NCBI Taxonomy" id="507601"/>
    <lineage>
        <taxon>Eukaryota</taxon>
        <taxon>Sar</taxon>
        <taxon>Alveolata</taxon>
        <taxon>Apicomplexa</taxon>
        <taxon>Conoidasida</taxon>
        <taxon>Coccidia</taxon>
        <taxon>Eucoccidiorida</taxon>
        <taxon>Eimeriorina</taxon>
        <taxon>Sarcocystidae</taxon>
        <taxon>Toxoplasma</taxon>
    </lineage>
</organism>
<dbReference type="VEuPathDB" id="ToxoDB:TGGT1_408560"/>
<comment type="caution">
    <text evidence="1">The sequence shown here is derived from an EMBL/GenBank/DDBJ whole genome shotgun (WGS) entry which is preliminary data.</text>
</comment>
<sequence length="254" mass="28176">MTDPARCIRASNDTALGDEPNVVDEGSSGFSTPAVCLLWHLLDCDQRHIAGFAFQRRTEVDSWEGCSGRPIMMDTNRIDDLTPEEPKLFYLVLSNACYIPATFCISAARFAAVPVDCGTPEHAVRQGEDTKRTATLQVKETQLPGDGLSFREIPAAVRSIQSRTQRSMQERRNTIAALPPTQEGAVHWCHEAGDVRGLPLEVERVSSRQNRAAIDANYNLRQVLHRYASHNITLVLEIAGISLAYALDCYQFQS</sequence>
<evidence type="ECO:0000313" key="2">
    <source>
        <dbReference type="Proteomes" id="UP000005641"/>
    </source>
</evidence>
<accession>S7WA20</accession>
<reference evidence="1 2" key="2">
    <citation type="submission" date="2013-05" db="EMBL/GenBank/DDBJ databases">
        <authorList>
            <person name="Sibley D."/>
            <person name="Venepally P."/>
            <person name="Karamycheva S."/>
            <person name="Hadjithomas M."/>
            <person name="Khan A."/>
            <person name="Brunk B."/>
            <person name="Roos D."/>
            <person name="Caler E."/>
            <person name="Lorenzi H."/>
        </authorList>
    </citation>
    <scope>NUCLEOTIDE SEQUENCE [LARGE SCALE GENOMIC DNA]</scope>
    <source>
        <strain evidence="1 2">GT1</strain>
    </source>
</reference>
<gene>
    <name evidence="1" type="ORF">TGGT1_408560</name>
</gene>
<reference evidence="1 2" key="1">
    <citation type="submission" date="2006-05" db="EMBL/GenBank/DDBJ databases">
        <authorList>
            <person name="Paulsen I."/>
        </authorList>
    </citation>
    <scope>NUCLEOTIDE SEQUENCE [LARGE SCALE GENOMIC DNA]</scope>
    <source>
        <strain evidence="1 2">GT1</strain>
    </source>
</reference>
<protein>
    <submittedName>
        <fullName evidence="1">Uncharacterized protein</fullName>
    </submittedName>
</protein>
<proteinExistence type="predicted"/>
<dbReference type="AlphaFoldDB" id="S7WA20"/>
<evidence type="ECO:0000313" key="1">
    <source>
        <dbReference type="EMBL" id="EPR63759.1"/>
    </source>
</evidence>